<feature type="binding site" evidence="7">
    <location>
        <position position="112"/>
    </location>
    <ligand>
        <name>substrate</name>
    </ligand>
</feature>
<organism evidence="11 12">
    <name type="scientific">Pseudoprevotella muciniphila</name>
    <dbReference type="NCBI Taxonomy" id="2133944"/>
    <lineage>
        <taxon>Bacteria</taxon>
        <taxon>Pseudomonadati</taxon>
        <taxon>Bacteroidota</taxon>
        <taxon>Bacteroidia</taxon>
        <taxon>Bacteroidales</taxon>
        <taxon>Prevotellaceae</taxon>
        <taxon>Pseudoprevotella</taxon>
    </lineage>
</organism>
<dbReference type="SUPFAM" id="SSF51735">
    <property type="entry name" value="NAD(P)-binding Rossmann-fold domains"/>
    <property type="match status" value="1"/>
</dbReference>
<dbReference type="InterPro" id="IPR006095">
    <property type="entry name" value="Glu/Leu/Phe/Val/Trp_DH"/>
</dbReference>
<evidence type="ECO:0000256" key="4">
    <source>
        <dbReference type="ARBA" id="ARBA00023027"/>
    </source>
</evidence>
<feature type="binding site" evidence="7">
    <location>
        <position position="163"/>
    </location>
    <ligand>
        <name>substrate</name>
    </ligand>
</feature>
<dbReference type="PIRSF" id="PIRSF000185">
    <property type="entry name" value="Glu_DH"/>
    <property type="match status" value="1"/>
</dbReference>
<dbReference type="RefSeq" id="WP_111898153.1">
    <property type="nucleotide sequence ID" value="NZ_CP033459.1"/>
</dbReference>
<accession>A0A5P8E856</accession>
<dbReference type="AlphaFoldDB" id="A0A5P8E856"/>
<evidence type="ECO:0000256" key="3">
    <source>
        <dbReference type="ARBA" id="ARBA00023002"/>
    </source>
</evidence>
<feature type="active site" description="Proton donor" evidence="6">
    <location>
        <position position="124"/>
    </location>
</feature>
<dbReference type="InterPro" id="IPR006097">
    <property type="entry name" value="Glu/Leu/Phe/Val/Trp_DH_dimer"/>
</dbReference>
<dbReference type="FunFam" id="3.40.50.10860:FF:000002">
    <property type="entry name" value="Glutamate dehydrogenase"/>
    <property type="match status" value="1"/>
</dbReference>
<dbReference type="InterPro" id="IPR050724">
    <property type="entry name" value="Glu_Leu_Phe_Val_DH"/>
</dbReference>
<dbReference type="EMBL" id="CP033459">
    <property type="protein sequence ID" value="QFQ13171.1"/>
    <property type="molecule type" value="Genomic_DNA"/>
</dbReference>
<dbReference type="CDD" id="cd05313">
    <property type="entry name" value="NAD_bind_2_Glu_DH"/>
    <property type="match status" value="1"/>
</dbReference>
<reference evidence="11 12" key="1">
    <citation type="submission" date="2018-11" db="EMBL/GenBank/DDBJ databases">
        <authorList>
            <person name="Na S.W."/>
            <person name="Baik M."/>
        </authorList>
    </citation>
    <scope>NUCLEOTIDE SEQUENCE [LARGE SCALE GENOMIC DNA]</scope>
    <source>
        <strain evidence="11 12">E39</strain>
    </source>
</reference>
<evidence type="ECO:0000256" key="7">
    <source>
        <dbReference type="PIRSR" id="PIRSR000185-2"/>
    </source>
</evidence>
<comment type="subunit">
    <text evidence="2">Homohexamer.</text>
</comment>
<dbReference type="PRINTS" id="PR00082">
    <property type="entry name" value="GLFDHDRGNASE"/>
</dbReference>
<dbReference type="SMART" id="SM00839">
    <property type="entry name" value="ELFV_dehydrog"/>
    <property type="match status" value="1"/>
</dbReference>
<protein>
    <recommendedName>
        <fullName evidence="5">Glutamate dehydrogenase</fullName>
    </recommendedName>
</protein>
<dbReference type="InterPro" id="IPR033524">
    <property type="entry name" value="Glu/Leu/Phe/Val_DH_AS"/>
</dbReference>
<keyword evidence="7" id="KW-0547">Nucleotide-binding</keyword>
<feature type="binding site" evidence="7">
    <location>
        <position position="377"/>
    </location>
    <ligand>
        <name>substrate</name>
    </ligand>
</feature>
<dbReference type="Pfam" id="PF02812">
    <property type="entry name" value="ELFV_dehydrog_N"/>
    <property type="match status" value="1"/>
</dbReference>
<dbReference type="FunFam" id="3.40.50.720:FF:000030">
    <property type="entry name" value="Glutamate dehydrogenase"/>
    <property type="match status" value="1"/>
</dbReference>
<evidence type="ECO:0000256" key="8">
    <source>
        <dbReference type="PIRSR" id="PIRSR000185-3"/>
    </source>
</evidence>
<dbReference type="InterPro" id="IPR033922">
    <property type="entry name" value="NAD_bind_Glu_DH"/>
</dbReference>
<feature type="domain" description="Glutamate/phenylalanine/leucine/valine/L-tryptophan dehydrogenase C-terminal" evidence="10">
    <location>
        <begin position="200"/>
        <end position="443"/>
    </location>
</feature>
<dbReference type="Gene3D" id="1.10.285.10">
    <property type="entry name" value="Glutamate Dehydrogenase, chain A, domain 3"/>
    <property type="match status" value="2"/>
</dbReference>
<dbReference type="GO" id="GO:0000166">
    <property type="term" value="F:nucleotide binding"/>
    <property type="evidence" value="ECO:0007669"/>
    <property type="project" value="UniProtKB-KW"/>
</dbReference>
<feature type="binding site" evidence="7">
    <location>
        <position position="109"/>
    </location>
    <ligand>
        <name>substrate</name>
    </ligand>
</feature>
<keyword evidence="4 7" id="KW-0520">NAD</keyword>
<dbReference type="InterPro" id="IPR036291">
    <property type="entry name" value="NAD(P)-bd_dom_sf"/>
</dbReference>
<gene>
    <name evidence="11" type="ORF">C7Y71_009195</name>
</gene>
<dbReference type="Pfam" id="PF00208">
    <property type="entry name" value="ELFV_dehydrog"/>
    <property type="match status" value="1"/>
</dbReference>
<sequence length="445" mass="48793">MKANQILASLEARHPGEKEYMQAVKEVLLSIEDVYNEHPEFERAKIIERLVEPDRIVTFRVPWTDDKGEVHVNLGYRVQFNNAIGPYKGGIRFHASVNLSILKFLGFEQTFKNALTTLPMGGAKGGSDFSPRGKSNAEIMRFCQAFMLGLWRNIGPDTDVPAGDIGVGGREVGYLYGMYKRLTQEHTGTLTGKGLEFGGSILRPEATGYGALYFVEQMLDDINESIAGKTISVSGFGNVAWGAVKKATELGAKVVTLSGPDGYIYDPDGVSGEKIDYMLDLRLTGDDIVAPYAERYPSATFYPGKKPWEQKVDIALPCATQNELDIEDAKKLVANKTLIVAEVSNMGCTAEAVDYFLENKACFAPGKAVNSGGVATSGLEMSQNAMHLSWTAEEVDQRLHQIMHDVHEQCLRYGKQADGFINYVRGANVAGFMKVANAMMQQGVI</sequence>
<dbReference type="PROSITE" id="PS00074">
    <property type="entry name" value="GLFV_DEHYDROGENASE"/>
    <property type="match status" value="1"/>
</dbReference>
<feature type="binding site" evidence="7">
    <location>
        <position position="238"/>
    </location>
    <ligand>
        <name>NAD(+)</name>
        <dbReference type="ChEBI" id="CHEBI:57540"/>
    </ligand>
</feature>
<dbReference type="Gene3D" id="3.40.50.10860">
    <property type="entry name" value="Leucine Dehydrogenase, chain A, domain 1"/>
    <property type="match status" value="1"/>
</dbReference>
<dbReference type="PANTHER" id="PTHR43571:SF1">
    <property type="entry name" value="NADP-SPECIFIC GLUTAMATE DEHYDROGENASE 1-RELATED"/>
    <property type="match status" value="1"/>
</dbReference>
<keyword evidence="12" id="KW-1185">Reference proteome</keyword>
<comment type="similarity">
    <text evidence="1 5 9">Belongs to the Glu/Leu/Phe/Val dehydrogenases family.</text>
</comment>
<dbReference type="Gene3D" id="3.40.50.720">
    <property type="entry name" value="NAD(P)-binding Rossmann-like Domain"/>
    <property type="match status" value="1"/>
</dbReference>
<evidence type="ECO:0000313" key="12">
    <source>
        <dbReference type="Proteomes" id="UP000249375"/>
    </source>
</evidence>
<dbReference type="InterPro" id="IPR046346">
    <property type="entry name" value="Aminoacid_DH-like_N_sf"/>
</dbReference>
<evidence type="ECO:0000256" key="9">
    <source>
        <dbReference type="RuleBase" id="RU004417"/>
    </source>
</evidence>
<dbReference type="NCBIfam" id="NF010633">
    <property type="entry name" value="PRK14030.1"/>
    <property type="match status" value="1"/>
</dbReference>
<proteinExistence type="inferred from homology"/>
<feature type="binding site" evidence="7">
    <location>
        <position position="207"/>
    </location>
    <ligand>
        <name>NAD(+)</name>
        <dbReference type="ChEBI" id="CHEBI:57540"/>
    </ligand>
</feature>
<dbReference type="GO" id="GO:0006537">
    <property type="term" value="P:glutamate biosynthetic process"/>
    <property type="evidence" value="ECO:0007669"/>
    <property type="project" value="TreeGrafter"/>
</dbReference>
<name>A0A5P8E856_9BACT</name>
<evidence type="ECO:0000256" key="5">
    <source>
        <dbReference type="PIRNR" id="PIRNR000185"/>
    </source>
</evidence>
<dbReference type="FunFam" id="1.10.285.10:FF:000001">
    <property type="entry name" value="Glutamate dehydrogenase"/>
    <property type="match status" value="1"/>
</dbReference>
<dbReference type="OrthoDB" id="9803297at2"/>
<evidence type="ECO:0000256" key="6">
    <source>
        <dbReference type="PIRSR" id="PIRSR000185-1"/>
    </source>
</evidence>
<dbReference type="Proteomes" id="UP000249375">
    <property type="component" value="Chromosome"/>
</dbReference>
<dbReference type="InterPro" id="IPR014362">
    <property type="entry name" value="Glu_DH"/>
</dbReference>
<feature type="binding site" evidence="7">
    <location>
        <position position="88"/>
    </location>
    <ligand>
        <name>substrate</name>
    </ligand>
</feature>
<dbReference type="InterPro" id="IPR006096">
    <property type="entry name" value="Glu/Leu/Phe/Val/Trp_DH_C"/>
</dbReference>
<dbReference type="SUPFAM" id="SSF53223">
    <property type="entry name" value="Aminoacid dehydrogenase-like, N-terminal domain"/>
    <property type="match status" value="1"/>
</dbReference>
<evidence type="ECO:0000256" key="1">
    <source>
        <dbReference type="ARBA" id="ARBA00006382"/>
    </source>
</evidence>
<evidence type="ECO:0000313" key="11">
    <source>
        <dbReference type="EMBL" id="QFQ13171.1"/>
    </source>
</evidence>
<feature type="site" description="Important for catalysis" evidence="8">
    <location>
        <position position="164"/>
    </location>
</feature>
<dbReference type="KEGG" id="alq:C7Y71_009195"/>
<evidence type="ECO:0000256" key="2">
    <source>
        <dbReference type="ARBA" id="ARBA00011643"/>
    </source>
</evidence>
<dbReference type="PANTHER" id="PTHR43571">
    <property type="entry name" value="NADP-SPECIFIC GLUTAMATE DEHYDROGENASE 1-RELATED"/>
    <property type="match status" value="1"/>
</dbReference>
<keyword evidence="3 5" id="KW-0560">Oxidoreductase</keyword>
<dbReference type="NCBIfam" id="NF006929">
    <property type="entry name" value="PRK09414.1"/>
    <property type="match status" value="1"/>
</dbReference>
<evidence type="ECO:0000259" key="10">
    <source>
        <dbReference type="SMART" id="SM00839"/>
    </source>
</evidence>
<dbReference type="GO" id="GO:0004354">
    <property type="term" value="F:glutamate dehydrogenase (NADP+) activity"/>
    <property type="evidence" value="ECO:0007669"/>
    <property type="project" value="TreeGrafter"/>
</dbReference>
<dbReference type="GO" id="GO:0005829">
    <property type="term" value="C:cytosol"/>
    <property type="evidence" value="ECO:0007669"/>
    <property type="project" value="TreeGrafter"/>
</dbReference>